<dbReference type="Gene3D" id="2.130.10.10">
    <property type="entry name" value="YVTN repeat-like/Quinoprotein amine dehydrogenase"/>
    <property type="match status" value="2"/>
</dbReference>
<organism evidence="4 5">
    <name type="scientific">Heterodera trifolii</name>
    <dbReference type="NCBI Taxonomy" id="157864"/>
    <lineage>
        <taxon>Eukaryota</taxon>
        <taxon>Metazoa</taxon>
        <taxon>Ecdysozoa</taxon>
        <taxon>Nematoda</taxon>
        <taxon>Chromadorea</taxon>
        <taxon>Rhabditida</taxon>
        <taxon>Tylenchina</taxon>
        <taxon>Tylenchomorpha</taxon>
        <taxon>Tylenchoidea</taxon>
        <taxon>Heteroderidae</taxon>
        <taxon>Heteroderinae</taxon>
        <taxon>Heterodera</taxon>
    </lineage>
</organism>
<reference evidence="4 5" key="1">
    <citation type="submission" date="2024-10" db="EMBL/GenBank/DDBJ databases">
        <authorList>
            <person name="Kim D."/>
        </authorList>
    </citation>
    <scope>NUCLEOTIDE SEQUENCE [LARGE SCALE GENOMIC DNA]</scope>
    <source>
        <strain evidence="4">BH-2024</strain>
    </source>
</reference>
<sequence length="2585" mass="289033">MSLGNGFKQVVIGPLNSVDNAHSVGAVDGISFIACAVGLDVFILTVSFDRVQIISQDGDSFGPVTAVNCCTESGRIAISHNIKLRVFEPILHQQANDEKQDFPFRWSQSQNWHLDTAVENVQWILGGLRLLVFAGNVLLLYQHKVLSSATVVEKKTQPKNGVKFTLNSDDENIWEIAWSTQLASRVKHVRVSSDGALFATCGHDDSFVKIWYQQKDSNSFSFVYLQHPSPVFGFEWRHSSGYFMPKRWAQNALITWCADKTARIWKETPSRDAHLELNFCGAVEKVVTVQQESEQQQTDKIKKNPKMGAQMKRARGRLMHKLGQLINEKRKVSTGADGVSFPAGQTIEMLRSPTFADFSLTPFTSGDTLAFYLVATINAENDCFLVPSLDGSLSNNEKRNSQRIFSVHWLNNKEHRFILSTLQLLMDALPFSGSENGVRDFQALHSLHSSTSSAGIAAASAVDLLDVSSHHPPPHSVTSPNLSKTIAATIEEAPSAKDLLDYKLEMLLRQWNKSSDLLFAIHPLDGSLMTWTLEWLDDAWKQPTVSFASRLPDAFPLADVASMSIWLHIWHPFSQHGFNALYFSQHNKWSSDEENQQNPFGHLHANNSGVAERDDVCLLTKQHNSRSLDLWRFQIDEQSDRSYNIFGVGRRAEPHLLSVPFSIASVLHEFRLSEEQKSDGNTLLEVLSSESLFDASSLVNPLLPQYHPTQLVGLLNSGRIQRVKAILLNILRSLCQRQQGTSPLFKMGKHMVTRQRQKVTERNWEMLDEAHLRRNSISMRASIEAEGGLDYDEMAAVNPLPLYALLASDNASDKTATRTKSDVQSAKGSATAEMEDRSQNASGLYDALFTPQSVEDELDLDSAEVESFSLTSRKQSVSRTRKISSGSLEIRAFASSNPNAPPPTNLTAKHSRLLTEMLTHIHLPGLSSVDQMHLLAVADTISHFSTNAVVDRLTQANAELQPIVDRSSSLGDSAASGYALSGSGIETVDECGLRFLMAKKQHEYLLRCLPIKQRRALKAKGISSAYIIWALHSNTEMELLNSIPCCQRQEESWEELRSYGIAWWLRNNAMLRNCMERVAKNAFQKRQEPMDAALFYLAMRKKNVLTQLFKTVNDSRMYEFFREDFKLEKWKKGALKNAFVLMSKQRFQHAAAFFLLGGSLKDAIQTILSRIGDLQLALVVLRFYESDPERQFELLTELLCREILGCEPSQFYSLVKEGKGKVHFPSASRDPFERSMALWLMNEYALSAATLLEEPSTAQNDGEDEQRRGSLVKDSNLCVDVAAMPEIFNFYSFLRRHPLVIRQKLAKAGISTTSTEQFLTWTQRIGEKLNAAERQLYLRTASSHLAAGCPLLALDILSRMPAQIDLDEDNNNGKIAINFPEEANYKEEEAKRKEEVDWSLPVNKLEMENEDKLELKWSDEEEEERTCRKKGSFAKKCDLLPNPTDDESVSKNKGPVDLAAQNLKLLATLSIITDELNTLVVGGGYEVAGGQLRLELFSWLERESAVLHRICDIQGDAPINFDAVDTLFVRPSADDECSSSCSAPISSSSSVTDHDGIRQHLEDTVSAGAVGVPPLHEAIHQDRSELRERVRLTLRRRNWLRRHRRLLFTLAAYCALQSAKNSRLIAVQMELLLLLLEVQQNESPPDAQFSHAESLPGIHSFPLLVSSISSTNVSASLLTSPLRFMMDQYVTLIQTINEQNRPPQIDSDKAKFQNMFNLCQVLSLCVYQSLSDVEDLAKKTLSNYSGPLTLPLRRHSNAGGKVSSDGGDVSVVTLPSHWPGVNNLIALLSRERIRSEKAPPNLRLLLVEFFIAIVMSIFCHAFAFYDSQWLFRLCAHPMDVTMFSLVFGGGGERRLKSAVPTRPPPPLRLSNVTQQENLQFPKSIDQQDEAAIRAKLHAKVFRIDAPSSKGVSAPAVRQQHSEQIIQCWVPPKKHIVQYFAEKVAIDDEMAHQRGMGDFYDSDDETPPENKSELNDRQHNFGDELGEGQWDGNSEGNGERETRAHEAANGYAWTVLRLAIVRHIQHKLRNFVEMVGFDLQEIAHLSPKLNLTMKRFNSWASQLENELEGWKDGCPCDFLPNMSPISDANDSSSLSSSSSWSSPLLHKYRLLIEPGNSPFEYVAPGVRAVRRLWNFLILQENLAPIFVRYSFAKAKDKIASSITKGADLNSILNVIKLVHREHDPIVAFAANSIRPGVMVVSTGRELQELSIDRVLDEHERVVSRLQHYPSTSSFLLAQNWAELDISMQQIRRDPLRDNDDYQLLIPGSDGQPGKNIPTQTSAHTLNTFIVDRSRLCLQKLRKRLFSGVRRLEAHSSLPYYASGSSDGSVFLWEWGVEQPVFVARVAGQFAKVAKLAFAQNGARFAAVDGDGLLSIWQAQPGVPAKKPYFIQKCHTKFASDVKFLGQTSTLLVTAGLGMNDQNITLWDILMPQSKCAVHSFVGHPDGAFCVAYQPNTQSLISGGKHGEICIWDVRQRQLRATLRAFDNASASVRCICLDPNGDIIAAGSSEGDIKVWSSASVVPQLLYSLPTEHAARSGFSLRQVASVSLQGVQQISIDSRMNMCSCGADNSLKLRIIPSFSASCCE</sequence>
<comment type="caution">
    <text evidence="4">The sequence shown here is derived from an EMBL/GenBank/DDBJ whole genome shotgun (WGS) entry which is preliminary data.</text>
</comment>
<evidence type="ECO:0000256" key="1">
    <source>
        <dbReference type="PROSITE-ProRule" id="PRU00221"/>
    </source>
</evidence>
<evidence type="ECO:0000313" key="4">
    <source>
        <dbReference type="EMBL" id="KAL3093067.1"/>
    </source>
</evidence>
<dbReference type="PANTHER" id="PTHR13950:SF9">
    <property type="entry name" value="RABCONNECTIN-3A"/>
    <property type="match status" value="1"/>
</dbReference>
<accession>A0ABD2JR60</accession>
<evidence type="ECO:0000259" key="3">
    <source>
        <dbReference type="Pfam" id="PF12234"/>
    </source>
</evidence>
<dbReference type="PANTHER" id="PTHR13950">
    <property type="entry name" value="RABCONNECTIN-RELATED"/>
    <property type="match status" value="1"/>
</dbReference>
<feature type="region of interest" description="Disordered" evidence="2">
    <location>
        <begin position="1954"/>
        <end position="2002"/>
    </location>
</feature>
<feature type="compositionally biased region" description="Basic and acidic residues" evidence="2">
    <location>
        <begin position="1967"/>
        <end position="1981"/>
    </location>
</feature>
<dbReference type="InterPro" id="IPR052208">
    <property type="entry name" value="DmX-like/RAVE_component"/>
</dbReference>
<dbReference type="PROSITE" id="PS50294">
    <property type="entry name" value="WD_REPEATS_REGION"/>
    <property type="match status" value="2"/>
</dbReference>
<evidence type="ECO:0000256" key="2">
    <source>
        <dbReference type="SAM" id="MobiDB-lite"/>
    </source>
</evidence>
<dbReference type="Proteomes" id="UP001620626">
    <property type="component" value="Unassembled WGS sequence"/>
</dbReference>
<proteinExistence type="predicted"/>
<protein>
    <recommendedName>
        <fullName evidence="3">RAVE complex protein Rav1 C-terminal domain-containing protein</fullName>
    </recommendedName>
</protein>
<feature type="domain" description="RAVE complex protein Rav1 C-terminal" evidence="3">
    <location>
        <begin position="986"/>
        <end position="1314"/>
    </location>
</feature>
<dbReference type="Pfam" id="PF00400">
    <property type="entry name" value="WD40"/>
    <property type="match status" value="3"/>
</dbReference>
<dbReference type="Pfam" id="PF12234">
    <property type="entry name" value="Rav1p_C"/>
    <property type="match status" value="1"/>
</dbReference>
<feature type="repeat" description="WD" evidence="1">
    <location>
        <begin position="2484"/>
        <end position="2516"/>
    </location>
</feature>
<dbReference type="InterPro" id="IPR036322">
    <property type="entry name" value="WD40_repeat_dom_sf"/>
</dbReference>
<gene>
    <name evidence="4" type="ORF">niasHT_022517</name>
</gene>
<dbReference type="SMART" id="SM00320">
    <property type="entry name" value="WD40"/>
    <property type="match status" value="7"/>
</dbReference>
<dbReference type="InterPro" id="IPR022033">
    <property type="entry name" value="Rav1p_C"/>
</dbReference>
<keyword evidence="5" id="KW-1185">Reference proteome</keyword>
<dbReference type="SUPFAM" id="SSF50978">
    <property type="entry name" value="WD40 repeat-like"/>
    <property type="match status" value="2"/>
</dbReference>
<feature type="repeat" description="WD" evidence="1">
    <location>
        <begin position="2439"/>
        <end position="2480"/>
    </location>
</feature>
<dbReference type="PROSITE" id="PS50082">
    <property type="entry name" value="WD_REPEATS_2"/>
    <property type="match status" value="2"/>
</dbReference>
<feature type="region of interest" description="Disordered" evidence="2">
    <location>
        <begin position="811"/>
        <end position="838"/>
    </location>
</feature>
<evidence type="ECO:0000313" key="5">
    <source>
        <dbReference type="Proteomes" id="UP001620626"/>
    </source>
</evidence>
<keyword evidence="1" id="KW-0853">WD repeat</keyword>
<dbReference type="InterPro" id="IPR015943">
    <property type="entry name" value="WD40/YVTN_repeat-like_dom_sf"/>
</dbReference>
<dbReference type="InterPro" id="IPR001680">
    <property type="entry name" value="WD40_rpt"/>
</dbReference>
<name>A0ABD2JR60_9BILA</name>
<feature type="compositionally biased region" description="Basic and acidic residues" evidence="2">
    <location>
        <begin position="811"/>
        <end position="821"/>
    </location>
</feature>
<dbReference type="EMBL" id="JBICBT010000917">
    <property type="protein sequence ID" value="KAL3093067.1"/>
    <property type="molecule type" value="Genomic_DNA"/>
</dbReference>